<dbReference type="EC" id="3.1.-.-" evidence="5"/>
<dbReference type="InterPro" id="IPR012337">
    <property type="entry name" value="RNaseH-like_sf"/>
</dbReference>
<dbReference type="PANTHER" id="PTHR33317:SF4">
    <property type="entry name" value="POLYNUCLEOTIDYL TRANSFERASE, RIBONUCLEASE H-LIKE SUPERFAMILY PROTEIN"/>
    <property type="match status" value="1"/>
</dbReference>
<keyword evidence="8" id="KW-1185">Reference proteome</keyword>
<evidence type="ECO:0000256" key="3">
    <source>
        <dbReference type="ARBA" id="ARBA00022722"/>
    </source>
</evidence>
<dbReference type="SUPFAM" id="SSF53098">
    <property type="entry name" value="Ribonuclease H-like"/>
    <property type="match status" value="1"/>
</dbReference>
<comment type="caution">
    <text evidence="7">The sequence shown here is derived from an EMBL/GenBank/DDBJ whole genome shotgun (WGS) entry which is preliminary data.</text>
</comment>
<feature type="domain" description="YqgF/RNase H-like" evidence="6">
    <location>
        <begin position="11"/>
        <end position="117"/>
    </location>
</feature>
<accession>A0A917U1Q4</accession>
<dbReference type="GO" id="GO:0004518">
    <property type="term" value="F:nuclease activity"/>
    <property type="evidence" value="ECO:0007669"/>
    <property type="project" value="UniProtKB-KW"/>
</dbReference>
<keyword evidence="3 5" id="KW-0540">Nuclease</keyword>
<sequence>MPSVTGEWVRGRRIGVDVGSVRVGIAVCDPDGILASPVATLARDQRADDGDPSDMSQIMAYVAEYEAIEIVVGLPINLAGKEGPAAGLIRQYADRLGRMAAPVPVVLTDERMSTAAAARRLSERGVRGRRQRAVVDQVAAVEILQGWLDARRAGPVRG</sequence>
<dbReference type="AlphaFoldDB" id="A0A917U1Q4"/>
<evidence type="ECO:0000256" key="2">
    <source>
        <dbReference type="ARBA" id="ARBA00022517"/>
    </source>
</evidence>
<dbReference type="InterPro" id="IPR005227">
    <property type="entry name" value="YqgF"/>
</dbReference>
<dbReference type="GO" id="GO:0000967">
    <property type="term" value="P:rRNA 5'-end processing"/>
    <property type="evidence" value="ECO:0007669"/>
    <property type="project" value="UniProtKB-UniRule"/>
</dbReference>
<name>A0A917U1Q4_9ACTN</name>
<reference evidence="7" key="1">
    <citation type="journal article" date="2014" name="Int. J. Syst. Evol. Microbiol.">
        <title>Complete genome sequence of Corynebacterium casei LMG S-19264T (=DSM 44701T), isolated from a smear-ripened cheese.</title>
        <authorList>
            <consortium name="US DOE Joint Genome Institute (JGI-PGF)"/>
            <person name="Walter F."/>
            <person name="Albersmeier A."/>
            <person name="Kalinowski J."/>
            <person name="Ruckert C."/>
        </authorList>
    </citation>
    <scope>NUCLEOTIDE SEQUENCE</scope>
    <source>
        <strain evidence="7">JCM 19831</strain>
    </source>
</reference>
<keyword evidence="2 5" id="KW-0690">Ribosome biogenesis</keyword>
<dbReference type="HAMAP" id="MF_00651">
    <property type="entry name" value="Nuclease_YqgF"/>
    <property type="match status" value="1"/>
</dbReference>
<comment type="function">
    <text evidence="5">Could be a nuclease involved in processing of the 5'-end of pre-16S rRNA.</text>
</comment>
<evidence type="ECO:0000313" key="7">
    <source>
        <dbReference type="EMBL" id="GGM49381.1"/>
    </source>
</evidence>
<dbReference type="CDD" id="cd16964">
    <property type="entry name" value="YqgF"/>
    <property type="match status" value="1"/>
</dbReference>
<evidence type="ECO:0000256" key="5">
    <source>
        <dbReference type="HAMAP-Rule" id="MF_00651"/>
    </source>
</evidence>
<dbReference type="InterPro" id="IPR037027">
    <property type="entry name" value="YqgF/RNaseH-like_dom_sf"/>
</dbReference>
<dbReference type="NCBIfam" id="TIGR00250">
    <property type="entry name" value="RNAse_H_YqgF"/>
    <property type="match status" value="1"/>
</dbReference>
<dbReference type="Gene3D" id="3.30.420.140">
    <property type="entry name" value="YqgF/RNase H-like domain"/>
    <property type="match status" value="1"/>
</dbReference>
<evidence type="ECO:0000313" key="8">
    <source>
        <dbReference type="Proteomes" id="UP000642070"/>
    </source>
</evidence>
<organism evidence="7 8">
    <name type="scientific">Dactylosporangium sucinum</name>
    <dbReference type="NCBI Taxonomy" id="1424081"/>
    <lineage>
        <taxon>Bacteria</taxon>
        <taxon>Bacillati</taxon>
        <taxon>Actinomycetota</taxon>
        <taxon>Actinomycetes</taxon>
        <taxon>Micromonosporales</taxon>
        <taxon>Micromonosporaceae</taxon>
        <taxon>Dactylosporangium</taxon>
    </lineage>
</organism>
<evidence type="ECO:0000256" key="1">
    <source>
        <dbReference type="ARBA" id="ARBA00022490"/>
    </source>
</evidence>
<comment type="subcellular location">
    <subcellularLocation>
        <location evidence="5">Cytoplasm</location>
    </subcellularLocation>
</comment>
<evidence type="ECO:0000256" key="4">
    <source>
        <dbReference type="ARBA" id="ARBA00022801"/>
    </source>
</evidence>
<dbReference type="Proteomes" id="UP000642070">
    <property type="component" value="Unassembled WGS sequence"/>
</dbReference>
<evidence type="ECO:0000259" key="6">
    <source>
        <dbReference type="SMART" id="SM00732"/>
    </source>
</evidence>
<dbReference type="GO" id="GO:0016788">
    <property type="term" value="F:hydrolase activity, acting on ester bonds"/>
    <property type="evidence" value="ECO:0007669"/>
    <property type="project" value="UniProtKB-UniRule"/>
</dbReference>
<keyword evidence="1 5" id="KW-0963">Cytoplasm</keyword>
<dbReference type="EMBL" id="BMPI01000031">
    <property type="protein sequence ID" value="GGM49381.1"/>
    <property type="molecule type" value="Genomic_DNA"/>
</dbReference>
<proteinExistence type="inferred from homology"/>
<comment type="similarity">
    <text evidence="5">Belongs to the YqgF HJR family.</text>
</comment>
<keyword evidence="4 5" id="KW-0378">Hydrolase</keyword>
<dbReference type="SMART" id="SM00732">
    <property type="entry name" value="YqgFc"/>
    <property type="match status" value="1"/>
</dbReference>
<reference evidence="7" key="2">
    <citation type="submission" date="2020-09" db="EMBL/GenBank/DDBJ databases">
        <authorList>
            <person name="Sun Q."/>
            <person name="Ohkuma M."/>
        </authorList>
    </citation>
    <scope>NUCLEOTIDE SEQUENCE</scope>
    <source>
        <strain evidence="7">JCM 19831</strain>
    </source>
</reference>
<gene>
    <name evidence="7" type="ORF">GCM10007977_058770</name>
</gene>
<dbReference type="Pfam" id="PF03652">
    <property type="entry name" value="RuvX"/>
    <property type="match status" value="1"/>
</dbReference>
<dbReference type="GO" id="GO:0005829">
    <property type="term" value="C:cytosol"/>
    <property type="evidence" value="ECO:0007669"/>
    <property type="project" value="TreeGrafter"/>
</dbReference>
<dbReference type="InterPro" id="IPR006641">
    <property type="entry name" value="YqgF/RNaseH-like_dom"/>
</dbReference>
<protein>
    <recommendedName>
        <fullName evidence="5">Putative pre-16S rRNA nuclease</fullName>
        <ecNumber evidence="5">3.1.-.-</ecNumber>
    </recommendedName>
</protein>
<dbReference type="PANTHER" id="PTHR33317">
    <property type="entry name" value="POLYNUCLEOTIDYL TRANSFERASE, RIBONUCLEASE H-LIKE SUPERFAMILY PROTEIN"/>
    <property type="match status" value="1"/>
</dbReference>